<evidence type="ECO:0000256" key="1">
    <source>
        <dbReference type="SAM" id="MobiDB-lite"/>
    </source>
</evidence>
<evidence type="ECO:0000313" key="5">
    <source>
        <dbReference type="Proteomes" id="UP001595632"/>
    </source>
</evidence>
<dbReference type="RefSeq" id="WP_275634086.1">
    <property type="nucleotide sequence ID" value="NZ_JARGYD010000007.1"/>
</dbReference>
<accession>A0ABV7GPT5</accession>
<evidence type="ECO:0000256" key="2">
    <source>
        <dbReference type="SAM" id="SignalP"/>
    </source>
</evidence>
<feature type="chain" id="PRO_5046830761" evidence="2">
    <location>
        <begin position="22"/>
        <end position="441"/>
    </location>
</feature>
<feature type="region of interest" description="Disordered" evidence="1">
    <location>
        <begin position="63"/>
        <end position="83"/>
    </location>
</feature>
<keyword evidence="5" id="KW-1185">Reference proteome</keyword>
<feature type="compositionally biased region" description="Acidic residues" evidence="1">
    <location>
        <begin position="111"/>
        <end position="122"/>
    </location>
</feature>
<protein>
    <submittedName>
        <fullName evidence="4">Extensin family protein</fullName>
    </submittedName>
</protein>
<feature type="signal peptide" evidence="2">
    <location>
        <begin position="1"/>
        <end position="21"/>
    </location>
</feature>
<proteinExistence type="predicted"/>
<dbReference type="Proteomes" id="UP001595632">
    <property type="component" value="Unassembled WGS sequence"/>
</dbReference>
<evidence type="ECO:0000313" key="4">
    <source>
        <dbReference type="EMBL" id="MFC3142254.1"/>
    </source>
</evidence>
<sequence>MNFRYLILPAILVAGAMPALAEAPEISIAPMTRPDPEGALLGAVTPVIRPADLDPDAEIAATMGEDPLPENSPEPGPETEPELAEVEVPVPFAEGDASEDLTEEEIAALAEDAAEAEPETDEPATAVAETDETPVIDTPEAEVEVADVAASDEAPVETVEVSSRLPMLRPADLVPAAVLPEGEADAADPATDDTTEVAEVSRGLILSPVPVPRPRVIVRAPSPEAPAAVVTASSGPVATPAPTVPPGRPKGLLATIFRAPNKNKYPTEGSVCGDPAIRGQAIPPIPAKMSGCGLQNPVRITAVDGVALTTPATVSCETAGALRSWVTNTVIPTVGKTGGGLAALRVAGSYTCRTRNHVPGAPVSEHGKGKAIDISALILKDGTVHTVLAGWRDRVAGPILQTIHARACGTFGTVLGPKSDAQHQDHLHLDVAKHGYGPYCR</sequence>
<dbReference type="InterPro" id="IPR009683">
    <property type="entry name" value="Extensin-like_C"/>
</dbReference>
<feature type="domain" description="Extensin-like C-terminal" evidence="3">
    <location>
        <begin position="288"/>
        <end position="441"/>
    </location>
</feature>
<keyword evidence="2" id="KW-0732">Signal</keyword>
<evidence type="ECO:0000259" key="3">
    <source>
        <dbReference type="Pfam" id="PF06904"/>
    </source>
</evidence>
<comment type="caution">
    <text evidence="4">The sequence shown here is derived from an EMBL/GenBank/DDBJ whole genome shotgun (WGS) entry which is preliminary data.</text>
</comment>
<reference evidence="5" key="1">
    <citation type="journal article" date="2019" name="Int. J. Syst. Evol. Microbiol.">
        <title>The Global Catalogue of Microorganisms (GCM) 10K type strain sequencing project: providing services to taxonomists for standard genome sequencing and annotation.</title>
        <authorList>
            <consortium name="The Broad Institute Genomics Platform"/>
            <consortium name="The Broad Institute Genome Sequencing Center for Infectious Disease"/>
            <person name="Wu L."/>
            <person name="Ma J."/>
        </authorList>
    </citation>
    <scope>NUCLEOTIDE SEQUENCE [LARGE SCALE GENOMIC DNA]</scope>
    <source>
        <strain evidence="5">KCTC 52366</strain>
    </source>
</reference>
<name>A0ABV7GPT5_9RHOB</name>
<dbReference type="EMBL" id="JBHRTB010000010">
    <property type="protein sequence ID" value="MFC3142254.1"/>
    <property type="molecule type" value="Genomic_DNA"/>
</dbReference>
<feature type="region of interest" description="Disordered" evidence="1">
    <location>
        <begin position="111"/>
        <end position="131"/>
    </location>
</feature>
<dbReference type="Pfam" id="PF06904">
    <property type="entry name" value="Extensin-like_C"/>
    <property type="match status" value="1"/>
</dbReference>
<organism evidence="4 5">
    <name type="scientific">Psychromarinibacter halotolerans</name>
    <dbReference type="NCBI Taxonomy" id="1775175"/>
    <lineage>
        <taxon>Bacteria</taxon>
        <taxon>Pseudomonadati</taxon>
        <taxon>Pseudomonadota</taxon>
        <taxon>Alphaproteobacteria</taxon>
        <taxon>Rhodobacterales</taxon>
        <taxon>Paracoccaceae</taxon>
        <taxon>Psychromarinibacter</taxon>
    </lineage>
</organism>
<gene>
    <name evidence="4" type="ORF">ACFOGP_06015</name>
</gene>